<evidence type="ECO:0000256" key="1">
    <source>
        <dbReference type="SAM" id="MobiDB-lite"/>
    </source>
</evidence>
<comment type="caution">
    <text evidence="2">The sequence shown here is derived from an EMBL/GenBank/DDBJ whole genome shotgun (WGS) entry which is preliminary data.</text>
</comment>
<organism evidence="2 3">
    <name type="scientific">Dethiosulfatarculus sandiegensis</name>
    <dbReference type="NCBI Taxonomy" id="1429043"/>
    <lineage>
        <taxon>Bacteria</taxon>
        <taxon>Pseudomonadati</taxon>
        <taxon>Thermodesulfobacteriota</taxon>
        <taxon>Desulfarculia</taxon>
        <taxon>Desulfarculales</taxon>
        <taxon>Desulfarculaceae</taxon>
        <taxon>Dethiosulfatarculus</taxon>
    </lineage>
</organism>
<reference evidence="2 3" key="1">
    <citation type="submission" date="2013-11" db="EMBL/GenBank/DDBJ databases">
        <title>Metagenomic analysis of a methanogenic consortium involved in long chain n-alkane degradation.</title>
        <authorList>
            <person name="Davidova I.A."/>
            <person name="Callaghan A.V."/>
            <person name="Wawrik B."/>
            <person name="Pruitt S."/>
            <person name="Marks C."/>
            <person name="Duncan K.E."/>
            <person name="Suflita J.M."/>
        </authorList>
    </citation>
    <scope>NUCLEOTIDE SEQUENCE [LARGE SCALE GENOMIC DNA]</scope>
    <source>
        <strain evidence="2 3">SPR</strain>
    </source>
</reference>
<accession>A0A0D2GBL5</accession>
<protein>
    <submittedName>
        <fullName evidence="2">Uncharacterized protein</fullName>
    </submittedName>
</protein>
<keyword evidence="3" id="KW-1185">Reference proteome</keyword>
<evidence type="ECO:0000313" key="2">
    <source>
        <dbReference type="EMBL" id="KIX12282.1"/>
    </source>
</evidence>
<dbReference type="InParanoid" id="A0A0D2GBL5"/>
<dbReference type="AlphaFoldDB" id="A0A0D2GBL5"/>
<gene>
    <name evidence="2" type="ORF">X474_19970</name>
</gene>
<feature type="region of interest" description="Disordered" evidence="1">
    <location>
        <begin position="28"/>
        <end position="48"/>
    </location>
</feature>
<proteinExistence type="predicted"/>
<evidence type="ECO:0000313" key="3">
    <source>
        <dbReference type="Proteomes" id="UP000032233"/>
    </source>
</evidence>
<sequence>MCIFCPHQPEKPFIKGQKPASRVFRPEGRQTTEPIAQTAKQKKPAQRLSLAWPDQEKFTCV</sequence>
<name>A0A0D2GBL5_9BACT</name>
<dbReference type="EMBL" id="AZAC01000034">
    <property type="protein sequence ID" value="KIX12282.1"/>
    <property type="molecule type" value="Genomic_DNA"/>
</dbReference>
<dbReference type="Proteomes" id="UP000032233">
    <property type="component" value="Unassembled WGS sequence"/>
</dbReference>